<dbReference type="PANTHER" id="PTHR47245:SF2">
    <property type="entry name" value="PEPTIDYL-PROLYL CIS-TRANS ISOMERASE HP_0175-RELATED"/>
    <property type="match status" value="1"/>
</dbReference>
<name>A0A8F6TY48_9RHOB</name>
<proteinExistence type="inferred from homology"/>
<dbReference type="InterPro" id="IPR000297">
    <property type="entry name" value="PPIase_PpiC"/>
</dbReference>
<gene>
    <name evidence="8" type="ORF">KYE46_02145</name>
</gene>
<evidence type="ECO:0000256" key="2">
    <source>
        <dbReference type="ARBA" id="ARBA00007656"/>
    </source>
</evidence>
<evidence type="ECO:0000256" key="5">
    <source>
        <dbReference type="PROSITE-ProRule" id="PRU00278"/>
    </source>
</evidence>
<evidence type="ECO:0000256" key="6">
    <source>
        <dbReference type="SAM" id="SignalP"/>
    </source>
</evidence>
<dbReference type="PROSITE" id="PS01096">
    <property type="entry name" value="PPIC_PPIASE_1"/>
    <property type="match status" value="1"/>
</dbReference>
<evidence type="ECO:0000313" key="9">
    <source>
        <dbReference type="Proteomes" id="UP000825009"/>
    </source>
</evidence>
<evidence type="ECO:0000313" key="8">
    <source>
        <dbReference type="EMBL" id="QXT40083.1"/>
    </source>
</evidence>
<dbReference type="InterPro" id="IPR050245">
    <property type="entry name" value="PrsA_foldase"/>
</dbReference>
<evidence type="ECO:0000259" key="7">
    <source>
        <dbReference type="PROSITE" id="PS50198"/>
    </source>
</evidence>
<dbReference type="Pfam" id="PF00639">
    <property type="entry name" value="Rotamase"/>
    <property type="match status" value="1"/>
</dbReference>
<reference evidence="8 9" key="1">
    <citation type="submission" date="2021-07" db="EMBL/GenBank/DDBJ databases">
        <title>A novel Jannaschia species isolated from marine dinoflagellate Ceratoperidinium margalefii.</title>
        <authorList>
            <person name="Jiang Y."/>
            <person name="Li Z."/>
        </authorList>
    </citation>
    <scope>NUCLEOTIDE SEQUENCE [LARGE SCALE GENOMIC DNA]</scope>
    <source>
        <strain evidence="8 9">J12C1-MA-4</strain>
    </source>
</reference>
<feature type="domain" description="PpiC" evidence="7">
    <location>
        <begin position="136"/>
        <end position="225"/>
    </location>
</feature>
<evidence type="ECO:0000256" key="3">
    <source>
        <dbReference type="ARBA" id="ARBA00013194"/>
    </source>
</evidence>
<keyword evidence="4 5" id="KW-0697">Rotamase</keyword>
<dbReference type="PROSITE" id="PS50198">
    <property type="entry name" value="PPIC_PPIASE_2"/>
    <property type="match status" value="1"/>
</dbReference>
<organism evidence="8 9">
    <name type="scientific">Gymnodinialimonas ceratoperidinii</name>
    <dbReference type="NCBI Taxonomy" id="2856823"/>
    <lineage>
        <taxon>Bacteria</taxon>
        <taxon>Pseudomonadati</taxon>
        <taxon>Pseudomonadota</taxon>
        <taxon>Alphaproteobacteria</taxon>
        <taxon>Rhodobacterales</taxon>
        <taxon>Paracoccaceae</taxon>
        <taxon>Gymnodinialimonas</taxon>
    </lineage>
</organism>
<dbReference type="InterPro" id="IPR023058">
    <property type="entry name" value="PPIase_PpiC_CS"/>
</dbReference>
<dbReference type="EC" id="5.2.1.8" evidence="3"/>
<dbReference type="AlphaFoldDB" id="A0A8F6TY48"/>
<keyword evidence="6" id="KW-0732">Signal</keyword>
<comment type="catalytic activity">
    <reaction evidence="1">
        <text>[protein]-peptidylproline (omega=180) = [protein]-peptidylproline (omega=0)</text>
        <dbReference type="Rhea" id="RHEA:16237"/>
        <dbReference type="Rhea" id="RHEA-COMP:10747"/>
        <dbReference type="Rhea" id="RHEA-COMP:10748"/>
        <dbReference type="ChEBI" id="CHEBI:83833"/>
        <dbReference type="ChEBI" id="CHEBI:83834"/>
        <dbReference type="EC" id="5.2.1.8"/>
    </reaction>
</comment>
<dbReference type="RefSeq" id="WP_219003147.1">
    <property type="nucleotide sequence ID" value="NZ_CP079194.1"/>
</dbReference>
<accession>A0A8F6TY48</accession>
<dbReference type="GO" id="GO:0003755">
    <property type="term" value="F:peptidyl-prolyl cis-trans isomerase activity"/>
    <property type="evidence" value="ECO:0007669"/>
    <property type="project" value="UniProtKB-KW"/>
</dbReference>
<dbReference type="Proteomes" id="UP000825009">
    <property type="component" value="Chromosome"/>
</dbReference>
<protein>
    <recommendedName>
        <fullName evidence="3">peptidylprolyl isomerase</fullName>
        <ecNumber evidence="3">5.2.1.8</ecNumber>
    </recommendedName>
</protein>
<keyword evidence="5 8" id="KW-0413">Isomerase</keyword>
<keyword evidence="9" id="KW-1185">Reference proteome</keyword>
<feature type="chain" id="PRO_5034694163" description="peptidylprolyl isomerase" evidence="6">
    <location>
        <begin position="25"/>
        <end position="283"/>
    </location>
</feature>
<evidence type="ECO:0000256" key="1">
    <source>
        <dbReference type="ARBA" id="ARBA00000971"/>
    </source>
</evidence>
<feature type="signal peptide" evidence="6">
    <location>
        <begin position="1"/>
        <end position="24"/>
    </location>
</feature>
<dbReference type="KEGG" id="gce:KYE46_02145"/>
<dbReference type="PANTHER" id="PTHR47245">
    <property type="entry name" value="PEPTIDYLPROLYL ISOMERASE"/>
    <property type="match status" value="1"/>
</dbReference>
<evidence type="ECO:0000256" key="4">
    <source>
        <dbReference type="ARBA" id="ARBA00023110"/>
    </source>
</evidence>
<dbReference type="EMBL" id="CP079194">
    <property type="protein sequence ID" value="QXT40083.1"/>
    <property type="molecule type" value="Genomic_DNA"/>
</dbReference>
<comment type="similarity">
    <text evidence="2">Belongs to the PpiC/parvulin rotamase family.</text>
</comment>
<sequence>MQKLLASVSLVAALAAPSFGPAFADGHASGETVLATVNGSDITVGHLIAMRQMLPAEYQQLPDEVLFDGMLEQLIQQQVLADEAEDNVTREMELGLENERRAFLAAMFMDDIAMADLDDAELQAAYDEAYGSVEPTTEYNAAHILLEGEEDAENMLAELEEGADFAELAAEHSIGPSGPNGGALGWFTAGMMVPEFEAAVFDLEPGEVSSPVQTQFGWHVVLLNETREQAAPTLEEVRPELEETIRRARVDARLEELTNAADIMRPEVEIDPAMIRDLDLIAE</sequence>